<dbReference type="GeneID" id="30013820"/>
<dbReference type="PRINTS" id="PR00081">
    <property type="entry name" value="GDHRDH"/>
</dbReference>
<dbReference type="OrthoDB" id="153074at2759"/>
<dbReference type="GO" id="GO:0050664">
    <property type="term" value="F:oxidoreductase activity, acting on NAD(P)H, oxygen as acceptor"/>
    <property type="evidence" value="ECO:0007669"/>
    <property type="project" value="TreeGrafter"/>
</dbReference>
<dbReference type="Proteomes" id="UP000078343">
    <property type="component" value="Unassembled WGS sequence"/>
</dbReference>
<evidence type="ECO:0000256" key="2">
    <source>
        <dbReference type="ARBA" id="ARBA00022857"/>
    </source>
</evidence>
<dbReference type="InterPro" id="IPR036291">
    <property type="entry name" value="NAD(P)-bd_dom_sf"/>
</dbReference>
<keyword evidence="3" id="KW-0560">Oxidoreductase</keyword>
<dbReference type="STRING" id="1367422.A0A178ZBB2"/>
<dbReference type="PANTHER" id="PTHR43008:SF8">
    <property type="entry name" value="BENZIL REDUCTASE ((S)-BENZOIN FORMING) IRC24"/>
    <property type="match status" value="1"/>
</dbReference>
<keyword evidence="5" id="KW-1185">Reference proteome</keyword>
<organism evidence="4 5">
    <name type="scientific">Fonsecaea erecta</name>
    <dbReference type="NCBI Taxonomy" id="1367422"/>
    <lineage>
        <taxon>Eukaryota</taxon>
        <taxon>Fungi</taxon>
        <taxon>Dikarya</taxon>
        <taxon>Ascomycota</taxon>
        <taxon>Pezizomycotina</taxon>
        <taxon>Eurotiomycetes</taxon>
        <taxon>Chaetothyriomycetidae</taxon>
        <taxon>Chaetothyriales</taxon>
        <taxon>Herpotrichiellaceae</taxon>
        <taxon>Fonsecaea</taxon>
    </lineage>
</organism>
<dbReference type="Gene3D" id="3.40.50.720">
    <property type="entry name" value="NAD(P)-binding Rossmann-like Domain"/>
    <property type="match status" value="1"/>
</dbReference>
<protein>
    <recommendedName>
        <fullName evidence="6">Short-chain dehydrogenase</fullName>
    </recommendedName>
</protein>
<gene>
    <name evidence="4" type="ORF">AYL99_09652</name>
</gene>
<dbReference type="GO" id="GO:0016616">
    <property type="term" value="F:oxidoreductase activity, acting on the CH-OH group of donors, NAD or NADP as acceptor"/>
    <property type="evidence" value="ECO:0007669"/>
    <property type="project" value="UniProtKB-ARBA"/>
</dbReference>
<dbReference type="Pfam" id="PF00106">
    <property type="entry name" value="adh_short"/>
    <property type="match status" value="1"/>
</dbReference>
<evidence type="ECO:0000313" key="4">
    <source>
        <dbReference type="EMBL" id="OAP56473.1"/>
    </source>
</evidence>
<keyword evidence="2" id="KW-0521">NADP</keyword>
<evidence type="ECO:0000256" key="1">
    <source>
        <dbReference type="ARBA" id="ARBA00006484"/>
    </source>
</evidence>
<dbReference type="AlphaFoldDB" id="A0A178ZBB2"/>
<comment type="similarity">
    <text evidence="1">Belongs to the short-chain dehydrogenases/reductases (SDR) family.</text>
</comment>
<sequence length="264" mass="28216">MGSDRIEGKVIIVTGAGAGIGLALTKQLLARDTVSLVVGVDIKTSELETLAISHAQRLSVVQGDVARRSTNTGAVNAAIQQRGKLDCIILNAAILRPVGPIADTPVQEWKSLFDVNFFGLVHAIQLSLPYLRRSNGQILMTSSGVSLQPYHAWAAYACSKAAMNCLCASLAKEEPQVKSLCLTPGIVNSGMQAEVREEHKFHMPAEQYNWLTDLHANGELLPPEAPASTFASLALSEIPKDLNGQVIAWDDHRIVAGSNGSLSK</sequence>
<dbReference type="InterPro" id="IPR020904">
    <property type="entry name" value="Sc_DH/Rdtase_CS"/>
</dbReference>
<comment type="caution">
    <text evidence="4">The sequence shown here is derived from an EMBL/GenBank/DDBJ whole genome shotgun (WGS) entry which is preliminary data.</text>
</comment>
<name>A0A178ZBB2_9EURO</name>
<dbReference type="SUPFAM" id="SSF51735">
    <property type="entry name" value="NAD(P)-binding Rossmann-fold domains"/>
    <property type="match status" value="1"/>
</dbReference>
<dbReference type="PANTHER" id="PTHR43008">
    <property type="entry name" value="BENZIL REDUCTASE"/>
    <property type="match status" value="1"/>
</dbReference>
<proteinExistence type="inferred from homology"/>
<accession>A0A178ZBB2</accession>
<evidence type="ECO:0000256" key="3">
    <source>
        <dbReference type="ARBA" id="ARBA00023002"/>
    </source>
</evidence>
<dbReference type="InterPro" id="IPR002347">
    <property type="entry name" value="SDR_fam"/>
</dbReference>
<evidence type="ECO:0000313" key="5">
    <source>
        <dbReference type="Proteomes" id="UP000078343"/>
    </source>
</evidence>
<reference evidence="4 5" key="1">
    <citation type="submission" date="2016-04" db="EMBL/GenBank/DDBJ databases">
        <title>Draft genome of Fonsecaea erecta CBS 125763.</title>
        <authorList>
            <person name="Weiss V.A."/>
            <person name="Vicente V.A."/>
            <person name="Raittz R.T."/>
            <person name="Moreno L.F."/>
            <person name="De Souza E.M."/>
            <person name="Pedrosa F.O."/>
            <person name="Steffens M.B."/>
            <person name="Faoro H."/>
            <person name="Tadra-Sfeir M.Z."/>
            <person name="Najafzadeh M.J."/>
            <person name="Felipe M.S."/>
            <person name="Teixeira M."/>
            <person name="Sun J."/>
            <person name="Xi L."/>
            <person name="Gomes R."/>
            <person name="De Azevedo C.M."/>
            <person name="Salgado C.G."/>
            <person name="Da Silva M.B."/>
            <person name="Nascimento M.F."/>
            <person name="Queiroz-Telles F."/>
            <person name="Attili D.S."/>
            <person name="Gorbushina A."/>
        </authorList>
    </citation>
    <scope>NUCLEOTIDE SEQUENCE [LARGE SCALE GENOMIC DNA]</scope>
    <source>
        <strain evidence="4 5">CBS 125763</strain>
    </source>
</reference>
<evidence type="ECO:0008006" key="6">
    <source>
        <dbReference type="Google" id="ProtNLM"/>
    </source>
</evidence>
<dbReference type="PROSITE" id="PS00061">
    <property type="entry name" value="ADH_SHORT"/>
    <property type="match status" value="1"/>
</dbReference>
<dbReference type="RefSeq" id="XP_018689840.1">
    <property type="nucleotide sequence ID" value="XM_018841159.1"/>
</dbReference>
<dbReference type="EMBL" id="LVYI01000009">
    <property type="protein sequence ID" value="OAP56473.1"/>
    <property type="molecule type" value="Genomic_DNA"/>
</dbReference>